<name>A0A1H7K9D4_OLID1</name>
<dbReference type="PROSITE" id="PS51257">
    <property type="entry name" value="PROKAR_LIPOPROTEIN"/>
    <property type="match status" value="1"/>
</dbReference>
<evidence type="ECO:0000313" key="1">
    <source>
        <dbReference type="EMBL" id="SEK83110.1"/>
    </source>
</evidence>
<dbReference type="OrthoDB" id="766447at2"/>
<reference evidence="2" key="1">
    <citation type="submission" date="2016-10" db="EMBL/GenBank/DDBJ databases">
        <authorList>
            <person name="Varghese N."/>
            <person name="Submissions S."/>
        </authorList>
    </citation>
    <scope>NUCLEOTIDE SEQUENCE [LARGE SCALE GENOMIC DNA]</scope>
    <source>
        <strain evidence="2">DSM 18733</strain>
    </source>
</reference>
<protein>
    <submittedName>
        <fullName evidence="1">Uncharacterized protein</fullName>
    </submittedName>
</protein>
<dbReference type="EMBL" id="FOAF01000001">
    <property type="protein sequence ID" value="SEK83110.1"/>
    <property type="molecule type" value="Genomic_DNA"/>
</dbReference>
<proteinExistence type="predicted"/>
<keyword evidence="2" id="KW-1185">Reference proteome</keyword>
<dbReference type="STRING" id="407022.SAMN05661044_01266"/>
<sequence length="189" mass="21586">MKQRYLSMYFLLALFITACKDNQKTEQLAKREQALLERERQFAFKETDYRSLLHMRDSILAKNDTIMPSSWPEAVVGTWSSKVICKESNCNDYAVGDQRTAIWDFTSDSTGMYTKVINNNKLSRIFRGSFQNGNVALHFSTDTSAQKQVTMQVMLNQAGNDLIKGTQVIQVDNRCTAKFSVELVRASNQ</sequence>
<organism evidence="1 2">
    <name type="scientific">Olivibacter domesticus</name>
    <name type="common">Pseudosphingobacterium domesticum</name>
    <dbReference type="NCBI Taxonomy" id="407022"/>
    <lineage>
        <taxon>Bacteria</taxon>
        <taxon>Pseudomonadati</taxon>
        <taxon>Bacteroidota</taxon>
        <taxon>Sphingobacteriia</taxon>
        <taxon>Sphingobacteriales</taxon>
        <taxon>Sphingobacteriaceae</taxon>
        <taxon>Olivibacter</taxon>
    </lineage>
</organism>
<gene>
    <name evidence="1" type="ORF">SAMN05661044_01266</name>
</gene>
<evidence type="ECO:0000313" key="2">
    <source>
        <dbReference type="Proteomes" id="UP000199421"/>
    </source>
</evidence>
<accession>A0A1H7K9D4</accession>
<dbReference type="RefSeq" id="WP_093320343.1">
    <property type="nucleotide sequence ID" value="NZ_FOAF01000001.1"/>
</dbReference>
<dbReference type="Proteomes" id="UP000199421">
    <property type="component" value="Unassembled WGS sequence"/>
</dbReference>
<dbReference type="AlphaFoldDB" id="A0A1H7K9D4"/>